<dbReference type="AlphaFoldDB" id="A0A8X6JBX5"/>
<dbReference type="OrthoDB" id="10364642at2759"/>
<dbReference type="EMBL" id="BMAO01027745">
    <property type="protein sequence ID" value="GFR19388.1"/>
    <property type="molecule type" value="Genomic_DNA"/>
</dbReference>
<accession>A0A8X6JBX5</accession>
<evidence type="ECO:0000313" key="3">
    <source>
        <dbReference type="Proteomes" id="UP000887116"/>
    </source>
</evidence>
<dbReference type="Proteomes" id="UP000887116">
    <property type="component" value="Unassembled WGS sequence"/>
</dbReference>
<evidence type="ECO:0000256" key="1">
    <source>
        <dbReference type="SAM" id="MobiDB-lite"/>
    </source>
</evidence>
<reference evidence="2" key="1">
    <citation type="submission" date="2020-07" db="EMBL/GenBank/DDBJ databases">
        <title>Multicomponent nature underlies the extraordinary mechanical properties of spider dragline silk.</title>
        <authorList>
            <person name="Kono N."/>
            <person name="Nakamura H."/>
            <person name="Mori M."/>
            <person name="Yoshida Y."/>
            <person name="Ohtoshi R."/>
            <person name="Malay A.D."/>
            <person name="Moran D.A.P."/>
            <person name="Tomita M."/>
            <person name="Numata K."/>
            <person name="Arakawa K."/>
        </authorList>
    </citation>
    <scope>NUCLEOTIDE SEQUENCE</scope>
</reference>
<feature type="region of interest" description="Disordered" evidence="1">
    <location>
        <begin position="46"/>
        <end position="65"/>
    </location>
</feature>
<name>A0A8X6JBX5_TRICU</name>
<sequence length="90" mass="9996">MICGITAREHLEIEDYQLSRLGGVITAARTLVPQLPGSILEHTKQGNKRRCCSSRKTKPNGHKMLETPELFLKEDGTTCETSSSNSIRPE</sequence>
<comment type="caution">
    <text evidence="2">The sequence shown here is derived from an EMBL/GenBank/DDBJ whole genome shotgun (WGS) entry which is preliminary data.</text>
</comment>
<proteinExistence type="predicted"/>
<keyword evidence="3" id="KW-1185">Reference proteome</keyword>
<evidence type="ECO:0000313" key="2">
    <source>
        <dbReference type="EMBL" id="GFR19388.1"/>
    </source>
</evidence>
<gene>
    <name evidence="2" type="ORF">TNCT_640671</name>
</gene>
<protein>
    <submittedName>
        <fullName evidence="2">Uncharacterized protein</fullName>
    </submittedName>
</protein>
<organism evidence="2 3">
    <name type="scientific">Trichonephila clavata</name>
    <name type="common">Joro spider</name>
    <name type="synonym">Nephila clavata</name>
    <dbReference type="NCBI Taxonomy" id="2740835"/>
    <lineage>
        <taxon>Eukaryota</taxon>
        <taxon>Metazoa</taxon>
        <taxon>Ecdysozoa</taxon>
        <taxon>Arthropoda</taxon>
        <taxon>Chelicerata</taxon>
        <taxon>Arachnida</taxon>
        <taxon>Araneae</taxon>
        <taxon>Araneomorphae</taxon>
        <taxon>Entelegynae</taxon>
        <taxon>Araneoidea</taxon>
        <taxon>Nephilidae</taxon>
        <taxon>Trichonephila</taxon>
    </lineage>
</organism>
<feature type="compositionally biased region" description="Basic residues" evidence="1">
    <location>
        <begin position="46"/>
        <end position="61"/>
    </location>
</feature>